<dbReference type="Pfam" id="PF02902">
    <property type="entry name" value="Peptidase_C48"/>
    <property type="match status" value="1"/>
</dbReference>
<keyword evidence="3" id="KW-0833">Ubl conjugation pathway</keyword>
<protein>
    <submittedName>
        <fullName evidence="9">Peptidase_C48 domain-containing protein</fullName>
    </submittedName>
</protein>
<comment type="similarity">
    <text evidence="1">Belongs to the peptidase C48 family.</text>
</comment>
<dbReference type="EMBL" id="BDDD01000503">
    <property type="protein sequence ID" value="GAV66832.1"/>
    <property type="molecule type" value="Genomic_DNA"/>
</dbReference>
<dbReference type="AlphaFoldDB" id="A0A1Q3BG53"/>
<name>A0A1Q3BG53_CEPFO</name>
<dbReference type="InterPro" id="IPR057375">
    <property type="entry name" value="ULP2A/B_PH"/>
</dbReference>
<dbReference type="SUPFAM" id="SSF54001">
    <property type="entry name" value="Cysteine proteinases"/>
    <property type="match status" value="1"/>
</dbReference>
<dbReference type="GO" id="GO:0006508">
    <property type="term" value="P:proteolysis"/>
    <property type="evidence" value="ECO:0007669"/>
    <property type="project" value="UniProtKB-KW"/>
</dbReference>
<evidence type="ECO:0000256" key="2">
    <source>
        <dbReference type="ARBA" id="ARBA00022670"/>
    </source>
</evidence>
<evidence type="ECO:0000259" key="8">
    <source>
        <dbReference type="PROSITE" id="PS50600"/>
    </source>
</evidence>
<dbReference type="FunFam" id="3.30.310.130:FF:000006">
    <property type="entry name" value="Probable ubiquitin-like-specific protease 2B"/>
    <property type="match status" value="1"/>
</dbReference>
<evidence type="ECO:0000256" key="6">
    <source>
        <dbReference type="ARBA" id="ARBA00057729"/>
    </source>
</evidence>
<evidence type="ECO:0000256" key="7">
    <source>
        <dbReference type="SAM" id="MobiDB-lite"/>
    </source>
</evidence>
<sequence>MKKGMEVFDFKEEDELPEFTSSKFSEKFKNPSLDPSMLLKYEFLECVARGTDAQKKEIGNVPCVDIDVVDCDESCDDTFTSVTLGSLKVEISAKEGNTVLDADIVSNSARSKQNPIVKEDDDESRSHIAELKCRISCPKATSPGKHLSDCSLPDFLANVFVNDPVDMIPDAVENMNESSLTCSASDTAKDGGILLAVDFLNAFCHANFFLPWIIWFLLHPEYVEYWDKRYTGFIASFSHCGIKFMDSTAGGNQGALCLEKGIDDIIFIQSQWIQRMGLVNVKLHFLSKDAVQDNPHGIQELKFTVHEPCWSEKQEAITSLNVRYLAMWNTVLNEDIEMDGEIRFTQSYLPKFDESFEDVVYPKGDIDAVSISKRDVDLLQPETFINDTIIDFYINYLKNEIPPEDKHKYHFFNSFFFRKLADLDKDPSSISDGRAAFLRVHKWTKKVDLFGKDYIFIPVNFNLHWSLIVICHPGEVKSFKDQGLDMSLKVPCILHMDSIKGSHAGLKNLVQRYLWEEWKERHKETSEDISSKFLKLRFVPLELPQQENSFDCGLFLLHYLELFLTEAPDNFNPFRITKLCNFLNVNWFPPSEVSLKRALIQRLIFKLLDHRSREETLAVCSDELQASKIPDRGKNEMDLEFMTQKCSPTIACNGNLSTSRARDGIEITLLAAASMRNVQGVNESGLVLREFFEQGAPTASLLRQHQPLDQPSYYHLDGAVSPREEDVETGEDFMYLPSGESGFQQITEITPQIGSVSYTSRCFGTSWNPGFSMQGQLSADSSESSFCSSSDSEDIGIIENVAVGEALGLNKEGTDEQRSPSGENMECLKEDPASASSGMLDTSNIEGLQASDKLQVSNRNGEYLSSECNPTIIVHQDSEIAENGEFACDDLEMIGMAELHEQRASKRLRLTSPLEGDGGLTGNQSEDLHL</sequence>
<evidence type="ECO:0000313" key="9">
    <source>
        <dbReference type="EMBL" id="GAV66832.1"/>
    </source>
</evidence>
<dbReference type="InParanoid" id="A0A1Q3BG53"/>
<evidence type="ECO:0000256" key="4">
    <source>
        <dbReference type="ARBA" id="ARBA00022801"/>
    </source>
</evidence>
<evidence type="ECO:0000256" key="3">
    <source>
        <dbReference type="ARBA" id="ARBA00022786"/>
    </source>
</evidence>
<dbReference type="OrthoDB" id="442460at2759"/>
<keyword evidence="4" id="KW-0378">Hydrolase</keyword>
<keyword evidence="10" id="KW-1185">Reference proteome</keyword>
<keyword evidence="2" id="KW-0645">Protease</keyword>
<dbReference type="InterPro" id="IPR003653">
    <property type="entry name" value="Peptidase_C48_C"/>
</dbReference>
<evidence type="ECO:0000313" key="10">
    <source>
        <dbReference type="Proteomes" id="UP000187406"/>
    </source>
</evidence>
<evidence type="ECO:0000256" key="1">
    <source>
        <dbReference type="ARBA" id="ARBA00005234"/>
    </source>
</evidence>
<dbReference type="Gene3D" id="3.30.310.130">
    <property type="entry name" value="Ubiquitin-related"/>
    <property type="match status" value="1"/>
</dbReference>
<dbReference type="Gene3D" id="1.10.418.20">
    <property type="match status" value="1"/>
</dbReference>
<dbReference type="Proteomes" id="UP000187406">
    <property type="component" value="Unassembled WGS sequence"/>
</dbReference>
<feature type="region of interest" description="Disordered" evidence="7">
    <location>
        <begin position="810"/>
        <end position="838"/>
    </location>
</feature>
<organism evidence="9 10">
    <name type="scientific">Cephalotus follicularis</name>
    <name type="common">Albany pitcher plant</name>
    <dbReference type="NCBI Taxonomy" id="3775"/>
    <lineage>
        <taxon>Eukaryota</taxon>
        <taxon>Viridiplantae</taxon>
        <taxon>Streptophyta</taxon>
        <taxon>Embryophyta</taxon>
        <taxon>Tracheophyta</taxon>
        <taxon>Spermatophyta</taxon>
        <taxon>Magnoliopsida</taxon>
        <taxon>eudicotyledons</taxon>
        <taxon>Gunneridae</taxon>
        <taxon>Pentapetalae</taxon>
        <taxon>rosids</taxon>
        <taxon>fabids</taxon>
        <taxon>Oxalidales</taxon>
        <taxon>Cephalotaceae</taxon>
        <taxon>Cephalotus</taxon>
    </lineage>
</organism>
<feature type="non-terminal residue" evidence="9">
    <location>
        <position position="930"/>
    </location>
</feature>
<evidence type="ECO:0000256" key="5">
    <source>
        <dbReference type="ARBA" id="ARBA00022807"/>
    </source>
</evidence>
<comment type="caution">
    <text evidence="9">The sequence shown here is derived from an EMBL/GenBank/DDBJ whole genome shotgun (WGS) entry which is preliminary data.</text>
</comment>
<dbReference type="GO" id="GO:0008234">
    <property type="term" value="F:cysteine-type peptidase activity"/>
    <property type="evidence" value="ECO:0007669"/>
    <property type="project" value="UniProtKB-KW"/>
</dbReference>
<keyword evidence="5" id="KW-0788">Thiol protease</keyword>
<accession>A0A1Q3BG53</accession>
<comment type="function">
    <text evidence="6">Protease that catalyzes two essential functions in the SUMO pathway: processing of full-length SUMOs to their mature forms and deconjugation of SUMO from targeted proteins.</text>
</comment>
<dbReference type="FunCoup" id="A0A1Q3BG53">
    <property type="interactions" value="2110"/>
</dbReference>
<dbReference type="Pfam" id="PF25352">
    <property type="entry name" value="PH_ULP"/>
    <property type="match status" value="1"/>
</dbReference>
<gene>
    <name evidence="9" type="ORF">CFOL_v3_10342</name>
</gene>
<dbReference type="InterPro" id="IPR038765">
    <property type="entry name" value="Papain-like_cys_pep_sf"/>
</dbReference>
<feature type="region of interest" description="Disordered" evidence="7">
    <location>
        <begin position="908"/>
        <end position="930"/>
    </location>
</feature>
<proteinExistence type="inferred from homology"/>
<dbReference type="PANTHER" id="PTHR47764">
    <property type="entry name" value="UBIQUITIN-LIKE-SPECIFIC PROTEASE 2B-RELATED"/>
    <property type="match status" value="1"/>
</dbReference>
<dbReference type="PANTHER" id="PTHR47764:SF2">
    <property type="entry name" value="UBIQUITIN-LIKE PROTEASE FAMILY PROFILE DOMAIN-CONTAINING PROTEIN"/>
    <property type="match status" value="1"/>
</dbReference>
<reference evidence="10" key="1">
    <citation type="submission" date="2016-04" db="EMBL/GenBank/DDBJ databases">
        <title>Cephalotus genome sequencing.</title>
        <authorList>
            <person name="Fukushima K."/>
            <person name="Hasebe M."/>
            <person name="Fang X."/>
        </authorList>
    </citation>
    <scope>NUCLEOTIDE SEQUENCE [LARGE SCALE GENOMIC DNA]</scope>
    <source>
        <strain evidence="10">cv. St1</strain>
    </source>
</reference>
<dbReference type="STRING" id="3775.A0A1Q3BG53"/>
<dbReference type="PROSITE" id="PS50600">
    <property type="entry name" value="ULP_PROTEASE"/>
    <property type="match status" value="1"/>
</dbReference>
<feature type="domain" description="Ubiquitin-like protease family profile" evidence="8">
    <location>
        <begin position="369"/>
        <end position="563"/>
    </location>
</feature>